<accession>A0ABT0HN15</accession>
<comment type="caution">
    <text evidence="1">The sequence shown here is derived from an EMBL/GenBank/DDBJ whole genome shotgun (WGS) entry which is preliminary data.</text>
</comment>
<dbReference type="Proteomes" id="UP001202180">
    <property type="component" value="Unassembled WGS sequence"/>
</dbReference>
<reference evidence="1 2" key="1">
    <citation type="submission" date="2022-04" db="EMBL/GenBank/DDBJ databases">
        <title>Spirosoma sp. strain RP8 genome sequencing and assembly.</title>
        <authorList>
            <person name="Jung Y."/>
        </authorList>
    </citation>
    <scope>NUCLEOTIDE SEQUENCE [LARGE SCALE GENOMIC DNA]</scope>
    <source>
        <strain evidence="1 2">RP8</strain>
    </source>
</reference>
<gene>
    <name evidence="1" type="ORF">M0L20_16955</name>
</gene>
<organism evidence="1 2">
    <name type="scientific">Spirosoma liriopis</name>
    <dbReference type="NCBI Taxonomy" id="2937440"/>
    <lineage>
        <taxon>Bacteria</taxon>
        <taxon>Pseudomonadati</taxon>
        <taxon>Bacteroidota</taxon>
        <taxon>Cytophagia</taxon>
        <taxon>Cytophagales</taxon>
        <taxon>Cytophagaceae</taxon>
        <taxon>Spirosoma</taxon>
    </lineage>
</organism>
<evidence type="ECO:0000313" key="1">
    <source>
        <dbReference type="EMBL" id="MCK8493558.1"/>
    </source>
</evidence>
<protein>
    <submittedName>
        <fullName evidence="1">Helix-turn-helix domain-containing protein</fullName>
    </submittedName>
</protein>
<sequence length="102" mass="11628">MDNPFEALQKQLNQLQHMVGQLLAKPDVAQPSTELPIAFDAACRILMMSESAAYQNMSKIPHYKRHGKLYFFESELLDYIRNKSTSTTIDGKPARSRRQAVT</sequence>
<keyword evidence="2" id="KW-1185">Reference proteome</keyword>
<name>A0ABT0HN15_9BACT</name>
<dbReference type="EMBL" id="JALPRF010000003">
    <property type="protein sequence ID" value="MCK8493558.1"/>
    <property type="molecule type" value="Genomic_DNA"/>
</dbReference>
<evidence type="ECO:0000313" key="2">
    <source>
        <dbReference type="Proteomes" id="UP001202180"/>
    </source>
</evidence>
<dbReference type="RefSeq" id="WP_248478157.1">
    <property type="nucleotide sequence ID" value="NZ_JALPRF010000003.1"/>
</dbReference>
<proteinExistence type="predicted"/>